<dbReference type="OrthoDB" id="72325at2759"/>
<dbReference type="PANTHER" id="PTHR12651">
    <property type="entry name" value="26S PROTEASOME NON-ATPASE REGULATORY SUBUNIT 9"/>
    <property type="match status" value="1"/>
</dbReference>
<dbReference type="OMA" id="MLDIESK"/>
<evidence type="ECO:0000313" key="4">
    <source>
        <dbReference type="EMBL" id="KAH9381669.1"/>
    </source>
</evidence>
<organism evidence="4 5">
    <name type="scientific">Haemaphysalis longicornis</name>
    <name type="common">Bush tick</name>
    <dbReference type="NCBI Taxonomy" id="44386"/>
    <lineage>
        <taxon>Eukaryota</taxon>
        <taxon>Metazoa</taxon>
        <taxon>Ecdysozoa</taxon>
        <taxon>Arthropoda</taxon>
        <taxon>Chelicerata</taxon>
        <taxon>Arachnida</taxon>
        <taxon>Acari</taxon>
        <taxon>Parasitiformes</taxon>
        <taxon>Ixodida</taxon>
        <taxon>Ixodoidea</taxon>
        <taxon>Ixodidae</taxon>
        <taxon>Haemaphysalinae</taxon>
        <taxon>Haemaphysalis</taxon>
    </lineage>
</organism>
<accession>A0A9J6H235</accession>
<proteinExistence type="inferred from homology"/>
<evidence type="ECO:0000259" key="3">
    <source>
        <dbReference type="Pfam" id="PF18265"/>
    </source>
</evidence>
<dbReference type="InterPro" id="IPR035269">
    <property type="entry name" value="PSMD9"/>
</dbReference>
<evidence type="ECO:0000313" key="5">
    <source>
        <dbReference type="Proteomes" id="UP000821853"/>
    </source>
</evidence>
<dbReference type="Pfam" id="PF18265">
    <property type="entry name" value="Nas2_N"/>
    <property type="match status" value="1"/>
</dbReference>
<protein>
    <recommendedName>
        <fullName evidence="3">Nas2 N-terminal domain-containing protein</fullName>
    </recommendedName>
</protein>
<dbReference type="EMBL" id="JABSTR010000011">
    <property type="protein sequence ID" value="KAH9381669.1"/>
    <property type="molecule type" value="Genomic_DNA"/>
</dbReference>
<comment type="caution">
    <text evidence="4">The sequence shown here is derived from an EMBL/GenBank/DDBJ whole genome shotgun (WGS) entry which is preliminary data.</text>
</comment>
<dbReference type="AlphaFoldDB" id="A0A9J6H235"/>
<evidence type="ECO:0000256" key="2">
    <source>
        <dbReference type="ARBA" id="ARBA00023186"/>
    </source>
</evidence>
<dbReference type="PANTHER" id="PTHR12651:SF1">
    <property type="entry name" value="26S PROTEASOME NON-ATPASE REGULATORY SUBUNIT 9"/>
    <property type="match status" value="1"/>
</dbReference>
<dbReference type="GO" id="GO:0005737">
    <property type="term" value="C:cytoplasm"/>
    <property type="evidence" value="ECO:0007669"/>
    <property type="project" value="TreeGrafter"/>
</dbReference>
<evidence type="ECO:0000256" key="1">
    <source>
        <dbReference type="ARBA" id="ARBA00005256"/>
    </source>
</evidence>
<dbReference type="GO" id="GO:0005634">
    <property type="term" value="C:nucleus"/>
    <property type="evidence" value="ECO:0007669"/>
    <property type="project" value="TreeGrafter"/>
</dbReference>
<dbReference type="GO" id="GO:0070682">
    <property type="term" value="P:proteasome regulatory particle assembly"/>
    <property type="evidence" value="ECO:0007669"/>
    <property type="project" value="InterPro"/>
</dbReference>
<gene>
    <name evidence="4" type="ORF">HPB48_022907</name>
</gene>
<keyword evidence="2" id="KW-0143">Chaperone</keyword>
<dbReference type="VEuPathDB" id="VectorBase:HLOH_062091"/>
<keyword evidence="5" id="KW-1185">Reference proteome</keyword>
<reference evidence="4 5" key="1">
    <citation type="journal article" date="2020" name="Cell">
        <title>Large-Scale Comparative Analyses of Tick Genomes Elucidate Their Genetic Diversity and Vector Capacities.</title>
        <authorList>
            <consortium name="Tick Genome and Microbiome Consortium (TIGMIC)"/>
            <person name="Jia N."/>
            <person name="Wang J."/>
            <person name="Shi W."/>
            <person name="Du L."/>
            <person name="Sun Y."/>
            <person name="Zhan W."/>
            <person name="Jiang J.F."/>
            <person name="Wang Q."/>
            <person name="Zhang B."/>
            <person name="Ji P."/>
            <person name="Bell-Sakyi L."/>
            <person name="Cui X.M."/>
            <person name="Yuan T.T."/>
            <person name="Jiang B.G."/>
            <person name="Yang W.F."/>
            <person name="Lam T.T."/>
            <person name="Chang Q.C."/>
            <person name="Ding S.J."/>
            <person name="Wang X.J."/>
            <person name="Zhu J.G."/>
            <person name="Ruan X.D."/>
            <person name="Zhao L."/>
            <person name="Wei J.T."/>
            <person name="Ye R.Z."/>
            <person name="Que T.C."/>
            <person name="Du C.H."/>
            <person name="Zhou Y.H."/>
            <person name="Cheng J.X."/>
            <person name="Dai P.F."/>
            <person name="Guo W.B."/>
            <person name="Han X.H."/>
            <person name="Huang E.J."/>
            <person name="Li L.F."/>
            <person name="Wei W."/>
            <person name="Gao Y.C."/>
            <person name="Liu J.Z."/>
            <person name="Shao H.Z."/>
            <person name="Wang X."/>
            <person name="Wang C.C."/>
            <person name="Yang T.C."/>
            <person name="Huo Q.B."/>
            <person name="Li W."/>
            <person name="Chen H.Y."/>
            <person name="Chen S.E."/>
            <person name="Zhou L.G."/>
            <person name="Ni X.B."/>
            <person name="Tian J.H."/>
            <person name="Sheng Y."/>
            <person name="Liu T."/>
            <person name="Pan Y.S."/>
            <person name="Xia L.Y."/>
            <person name="Li J."/>
            <person name="Zhao F."/>
            <person name="Cao W.C."/>
        </authorList>
    </citation>
    <scope>NUCLEOTIDE SEQUENCE [LARGE SCALE GENOMIC DNA]</scope>
    <source>
        <strain evidence="4">HaeL-2018</strain>
    </source>
</reference>
<dbReference type="InterPro" id="IPR040815">
    <property type="entry name" value="Nas2_N"/>
</dbReference>
<dbReference type="SUPFAM" id="SSF50156">
    <property type="entry name" value="PDZ domain-like"/>
    <property type="match status" value="1"/>
</dbReference>
<dbReference type="FunFam" id="2.30.42.10:FF:000107">
    <property type="entry name" value="26S proteasome non-ATPase regulatory subunit 9"/>
    <property type="match status" value="1"/>
</dbReference>
<dbReference type="Gene3D" id="2.30.42.10">
    <property type="match status" value="1"/>
</dbReference>
<dbReference type="InterPro" id="IPR036034">
    <property type="entry name" value="PDZ_sf"/>
</dbReference>
<feature type="domain" description="Nas2 N-terminal" evidence="3">
    <location>
        <begin position="1"/>
        <end position="51"/>
    </location>
</feature>
<sequence>MDEPVVDSDGYPRGDIDVYKVQHARHDIVCLLNDHKPVMKDIEKALHDHHAQVRSGAGGTGNEQELCVEVSGLEPFAVIGTVENGSPAETAGLRSGGKIVKFGSVSCSNFNDLMDVAAVVRHSVDQPINVYVKRGSSTVPLVLTRPACWLLGSEISVSV</sequence>
<dbReference type="Proteomes" id="UP000821853">
    <property type="component" value="Chromosome 9"/>
</dbReference>
<dbReference type="Gene3D" id="6.10.140.1710">
    <property type="match status" value="1"/>
</dbReference>
<comment type="similarity">
    <text evidence="1">Belongs to the proteasome subunit p27 family.</text>
</comment>
<name>A0A9J6H235_HAELO</name>